<keyword evidence="8" id="KW-1185">Reference proteome</keyword>
<dbReference type="GO" id="GO:0016020">
    <property type="term" value="C:membrane"/>
    <property type="evidence" value="ECO:0007669"/>
    <property type="project" value="GOC"/>
</dbReference>
<dbReference type="InterPro" id="IPR017853">
    <property type="entry name" value="GH"/>
</dbReference>
<feature type="signal peptide" evidence="5">
    <location>
        <begin position="1"/>
        <end position="26"/>
    </location>
</feature>
<evidence type="ECO:0000313" key="7">
    <source>
        <dbReference type="EMBL" id="REC69968.1"/>
    </source>
</evidence>
<accession>A0A3D9CWF2</accession>
<dbReference type="Pfam" id="PF02055">
    <property type="entry name" value="Glyco_hydro_30"/>
    <property type="match status" value="1"/>
</dbReference>
<dbReference type="InterPro" id="IPR001139">
    <property type="entry name" value="Glyco_hydro_30"/>
</dbReference>
<dbReference type="InterPro" id="IPR013780">
    <property type="entry name" value="Glyco_hydro_b"/>
</dbReference>
<evidence type="ECO:0000256" key="2">
    <source>
        <dbReference type="ARBA" id="ARBA00022729"/>
    </source>
</evidence>
<dbReference type="Proteomes" id="UP000256326">
    <property type="component" value="Unassembled WGS sequence"/>
</dbReference>
<feature type="domain" description="Glycosyl hydrolase family 30 TIM-barrel" evidence="6">
    <location>
        <begin position="75"/>
        <end position="171"/>
    </location>
</feature>
<protein>
    <recommendedName>
        <fullName evidence="6">Glycosyl hydrolase family 30 TIM-barrel domain-containing protein</fullName>
    </recommendedName>
</protein>
<keyword evidence="2 5" id="KW-0732">Signal</keyword>
<reference evidence="7 8" key="1">
    <citation type="journal article" date="2006" name="Int. J. Syst. Evol. Microbiol.">
        <title>Chryseobacterium hispanicum sp. nov., isolated from the drinking water distribution system of Sevilla, Spain.</title>
        <authorList>
            <person name="Gallego V."/>
            <person name="Garcia M.T."/>
            <person name="Ventosa A."/>
        </authorList>
    </citation>
    <scope>NUCLEOTIDE SEQUENCE [LARGE SCALE GENOMIC DNA]</scope>
    <source>
        <strain evidence="7 8">KCTC 22104</strain>
    </source>
</reference>
<keyword evidence="3 4" id="KW-0378">Hydrolase</keyword>
<dbReference type="Gene3D" id="2.60.40.1180">
    <property type="entry name" value="Golgi alpha-mannosidase II"/>
    <property type="match status" value="1"/>
</dbReference>
<dbReference type="PANTHER" id="PTHR11069:SF38">
    <property type="entry name" value="GLUCURONOXYLANASE XYNC"/>
    <property type="match status" value="1"/>
</dbReference>
<evidence type="ECO:0000256" key="5">
    <source>
        <dbReference type="SAM" id="SignalP"/>
    </source>
</evidence>
<comment type="caution">
    <text evidence="7">The sequence shown here is derived from an EMBL/GenBank/DDBJ whole genome shotgun (WGS) entry which is preliminary data.</text>
</comment>
<organism evidence="7 8">
    <name type="scientific">Epilithonimonas hispanica</name>
    <dbReference type="NCBI Taxonomy" id="358687"/>
    <lineage>
        <taxon>Bacteria</taxon>
        <taxon>Pseudomonadati</taxon>
        <taxon>Bacteroidota</taxon>
        <taxon>Flavobacteriia</taxon>
        <taxon>Flavobacteriales</taxon>
        <taxon>Weeksellaceae</taxon>
        <taxon>Chryseobacterium group</taxon>
        <taxon>Epilithonimonas</taxon>
    </lineage>
</organism>
<dbReference type="EMBL" id="QNUG01000022">
    <property type="protein sequence ID" value="REC69968.1"/>
    <property type="molecule type" value="Genomic_DNA"/>
</dbReference>
<dbReference type="AlphaFoldDB" id="A0A3D9CWF2"/>
<dbReference type="InterPro" id="IPR033453">
    <property type="entry name" value="Glyco_hydro_30_TIM-barrel"/>
</dbReference>
<dbReference type="GO" id="GO:0004348">
    <property type="term" value="F:glucosylceramidase activity"/>
    <property type="evidence" value="ECO:0007669"/>
    <property type="project" value="InterPro"/>
</dbReference>
<evidence type="ECO:0000313" key="8">
    <source>
        <dbReference type="Proteomes" id="UP000256326"/>
    </source>
</evidence>
<name>A0A3D9CWF2_9FLAO</name>
<dbReference type="PANTHER" id="PTHR11069">
    <property type="entry name" value="GLUCOSYLCERAMIDASE"/>
    <property type="match status" value="1"/>
</dbReference>
<dbReference type="Gene3D" id="3.20.20.80">
    <property type="entry name" value="Glycosidases"/>
    <property type="match status" value="1"/>
</dbReference>
<comment type="similarity">
    <text evidence="1 4">Belongs to the glycosyl hydrolase 30 family.</text>
</comment>
<evidence type="ECO:0000256" key="1">
    <source>
        <dbReference type="ARBA" id="ARBA00005382"/>
    </source>
</evidence>
<evidence type="ECO:0000256" key="3">
    <source>
        <dbReference type="ARBA" id="ARBA00022801"/>
    </source>
</evidence>
<keyword evidence="4" id="KW-0326">Glycosidase</keyword>
<dbReference type="GO" id="GO:0006665">
    <property type="term" value="P:sphingolipid metabolic process"/>
    <property type="evidence" value="ECO:0007669"/>
    <property type="project" value="InterPro"/>
</dbReference>
<feature type="chain" id="PRO_5017764283" description="Glycosyl hydrolase family 30 TIM-barrel domain-containing protein" evidence="5">
    <location>
        <begin position="27"/>
        <end position="180"/>
    </location>
</feature>
<gene>
    <name evidence="7" type="ORF">DRF58_11290</name>
</gene>
<sequence length="180" mass="20028">MKKTILKSLGQFAFIAMAFLSFLVDAQTPKVRIDNTTPRQKITGFGGFVCSPQFAYDHMTPAEIEKMWGTNSEAGYNIMRLYIPTTKANWSVALATAQKAQSLGLIIFASPWSPPAEWKTNGNDAGTYNGVEGFLKPEHYGDFANYLNDFVIYLRNNGVELEGISLQNEPDYVVEYTGCT</sequence>
<evidence type="ECO:0000259" key="6">
    <source>
        <dbReference type="Pfam" id="PF02055"/>
    </source>
</evidence>
<dbReference type="SUPFAM" id="SSF51445">
    <property type="entry name" value="(Trans)glycosidases"/>
    <property type="match status" value="1"/>
</dbReference>
<evidence type="ECO:0000256" key="4">
    <source>
        <dbReference type="RuleBase" id="RU361188"/>
    </source>
</evidence>
<proteinExistence type="inferred from homology"/>